<evidence type="ECO:0000256" key="1">
    <source>
        <dbReference type="ARBA" id="ARBA00022734"/>
    </source>
</evidence>
<dbReference type="Gene3D" id="3.10.100.10">
    <property type="entry name" value="Mannose-Binding Protein A, subunit A"/>
    <property type="match status" value="1"/>
</dbReference>
<keyword evidence="3" id="KW-0472">Membrane</keyword>
<dbReference type="Pfam" id="PF00059">
    <property type="entry name" value="Lectin_C"/>
    <property type="match status" value="1"/>
</dbReference>
<evidence type="ECO:0000259" key="4">
    <source>
        <dbReference type="PROSITE" id="PS50041"/>
    </source>
</evidence>
<feature type="domain" description="C-type lectin" evidence="4">
    <location>
        <begin position="124"/>
        <end position="248"/>
    </location>
</feature>
<dbReference type="InterPro" id="IPR033989">
    <property type="entry name" value="CD209-like_CTLD"/>
</dbReference>
<organism evidence="5 6">
    <name type="scientific">Amphilophus citrinellus</name>
    <name type="common">Midas cichlid</name>
    <name type="synonym">Cichlasoma citrinellum</name>
    <dbReference type="NCBI Taxonomy" id="61819"/>
    <lineage>
        <taxon>Eukaryota</taxon>
        <taxon>Metazoa</taxon>
        <taxon>Chordata</taxon>
        <taxon>Craniata</taxon>
        <taxon>Vertebrata</taxon>
        <taxon>Euteleostomi</taxon>
        <taxon>Actinopterygii</taxon>
        <taxon>Neopterygii</taxon>
        <taxon>Teleostei</taxon>
        <taxon>Neoteleostei</taxon>
        <taxon>Acanthomorphata</taxon>
        <taxon>Ovalentaria</taxon>
        <taxon>Cichlomorphae</taxon>
        <taxon>Cichliformes</taxon>
        <taxon>Cichlidae</taxon>
        <taxon>New World cichlids</taxon>
        <taxon>Cichlasomatinae</taxon>
        <taxon>Heroini</taxon>
        <taxon>Amphilophus</taxon>
    </lineage>
</organism>
<dbReference type="InterPro" id="IPR016187">
    <property type="entry name" value="CTDL_fold"/>
</dbReference>
<dbReference type="OMA" id="CDHIYKR"/>
<dbReference type="SUPFAM" id="SSF56436">
    <property type="entry name" value="C-type lectin-like"/>
    <property type="match status" value="1"/>
</dbReference>
<accession>A0A3Q0S5S5</accession>
<dbReference type="PROSITE" id="PS50041">
    <property type="entry name" value="C_TYPE_LECTIN_2"/>
    <property type="match status" value="1"/>
</dbReference>
<proteinExistence type="predicted"/>
<feature type="transmembrane region" description="Helical" evidence="3">
    <location>
        <begin position="46"/>
        <end position="69"/>
    </location>
</feature>
<keyword evidence="3" id="KW-0812">Transmembrane</keyword>
<dbReference type="PANTHER" id="PTHR22803">
    <property type="entry name" value="MANNOSE, PHOSPHOLIPASE, LECTIN RECEPTOR RELATED"/>
    <property type="match status" value="1"/>
</dbReference>
<dbReference type="InterPro" id="IPR050111">
    <property type="entry name" value="C-type_lectin/snaclec_domain"/>
</dbReference>
<reference evidence="5" key="1">
    <citation type="submission" date="2025-08" db="UniProtKB">
        <authorList>
            <consortium name="Ensembl"/>
        </authorList>
    </citation>
    <scope>IDENTIFICATION</scope>
</reference>
<keyword evidence="6" id="KW-1185">Reference proteome</keyword>
<dbReference type="AlphaFoldDB" id="A0A3Q0S5S5"/>
<keyword evidence="1" id="KW-0430">Lectin</keyword>
<dbReference type="SMART" id="SM00034">
    <property type="entry name" value="CLECT"/>
    <property type="match status" value="1"/>
</dbReference>
<dbReference type="Proteomes" id="UP000261340">
    <property type="component" value="Unplaced"/>
</dbReference>
<evidence type="ECO:0000313" key="6">
    <source>
        <dbReference type="Proteomes" id="UP000261340"/>
    </source>
</evidence>
<feature type="region of interest" description="Disordered" evidence="2">
    <location>
        <begin position="1"/>
        <end position="31"/>
    </location>
</feature>
<protein>
    <submittedName>
        <fullName evidence="5">C-type lectin domain containing 1</fullName>
    </submittedName>
</protein>
<dbReference type="InterPro" id="IPR016186">
    <property type="entry name" value="C-type_lectin-like/link_sf"/>
</dbReference>
<evidence type="ECO:0000313" key="5">
    <source>
        <dbReference type="Ensembl" id="ENSACIP00000017203.1"/>
    </source>
</evidence>
<name>A0A3Q0S5S5_AMPCI</name>
<dbReference type="STRING" id="61819.ENSACIP00000017203"/>
<feature type="compositionally biased region" description="Polar residues" evidence="2">
    <location>
        <begin position="1"/>
        <end position="11"/>
    </location>
</feature>
<evidence type="ECO:0000256" key="2">
    <source>
        <dbReference type="SAM" id="MobiDB-lite"/>
    </source>
</evidence>
<evidence type="ECO:0000256" key="3">
    <source>
        <dbReference type="SAM" id="Phobius"/>
    </source>
</evidence>
<sequence length="255" mass="28998">MEQRENYSSLHEFTEEPGPGGNSLIPEHSNGSQGLKRGVECLRSKTSLLILIGFLASLFANIVLAVLLINRPGASLDTSSSSVLGLKSMQKRYIQLCEDYSALGQSCSKTVKQCRECPEGWLHVGNLCYYFSNDKLDWMKSRDSCEKMGSHLTILHTKEQHDALEKEARRIGGFDYHFWIGLSDSEKEGDWRWVDNTTLEYKYWDQLSSEPDNHHTGGEHGEDCATLDSHSKTWFDVPCDHIYKRICQMDAIQLN</sequence>
<dbReference type="GO" id="GO:0030246">
    <property type="term" value="F:carbohydrate binding"/>
    <property type="evidence" value="ECO:0007669"/>
    <property type="project" value="UniProtKB-KW"/>
</dbReference>
<dbReference type="CDD" id="cd03590">
    <property type="entry name" value="CLECT_DC-SIGN_like"/>
    <property type="match status" value="1"/>
</dbReference>
<keyword evidence="3" id="KW-1133">Transmembrane helix</keyword>
<dbReference type="GeneTree" id="ENSGT01030000234575"/>
<reference evidence="5" key="2">
    <citation type="submission" date="2025-09" db="UniProtKB">
        <authorList>
            <consortium name="Ensembl"/>
        </authorList>
    </citation>
    <scope>IDENTIFICATION</scope>
</reference>
<dbReference type="InterPro" id="IPR001304">
    <property type="entry name" value="C-type_lectin-like"/>
</dbReference>
<dbReference type="Ensembl" id="ENSACIT00000017673.1">
    <property type="protein sequence ID" value="ENSACIP00000017203.1"/>
    <property type="gene ID" value="ENSACIG00000013376.1"/>
</dbReference>